<dbReference type="PROSITE" id="PS50005">
    <property type="entry name" value="TPR"/>
    <property type="match status" value="1"/>
</dbReference>
<dbReference type="GO" id="GO:0034975">
    <property type="term" value="P:protein folding in endoplasmic reticulum"/>
    <property type="evidence" value="ECO:0007669"/>
    <property type="project" value="TreeGrafter"/>
</dbReference>
<dbReference type="SMART" id="SM00028">
    <property type="entry name" value="TPR"/>
    <property type="match status" value="3"/>
</dbReference>
<evidence type="ECO:0000313" key="3">
    <source>
        <dbReference type="EMBL" id="KIO25139.1"/>
    </source>
</evidence>
<dbReference type="InterPro" id="IPR051727">
    <property type="entry name" value="DnaJ_C3_Co-chaperones"/>
</dbReference>
<evidence type="ECO:0000313" key="4">
    <source>
        <dbReference type="Proteomes" id="UP000054248"/>
    </source>
</evidence>
<reference evidence="4" key="2">
    <citation type="submission" date="2015-01" db="EMBL/GenBank/DDBJ databases">
        <title>Evolutionary Origins and Diversification of the Mycorrhizal Mutualists.</title>
        <authorList>
            <consortium name="DOE Joint Genome Institute"/>
            <consortium name="Mycorrhizal Genomics Consortium"/>
            <person name="Kohler A."/>
            <person name="Kuo A."/>
            <person name="Nagy L.G."/>
            <person name="Floudas D."/>
            <person name="Copeland A."/>
            <person name="Barry K.W."/>
            <person name="Cichocki N."/>
            <person name="Veneault-Fourrey C."/>
            <person name="LaButti K."/>
            <person name="Lindquist E.A."/>
            <person name="Lipzen A."/>
            <person name="Lundell T."/>
            <person name="Morin E."/>
            <person name="Murat C."/>
            <person name="Riley R."/>
            <person name="Ohm R."/>
            <person name="Sun H."/>
            <person name="Tunlid A."/>
            <person name="Henrissat B."/>
            <person name="Grigoriev I.V."/>
            <person name="Hibbett D.S."/>
            <person name="Martin F."/>
        </authorList>
    </citation>
    <scope>NUCLEOTIDE SEQUENCE [LARGE SCALE GENOMIC DNA]</scope>
    <source>
        <strain evidence="4">MUT 4182</strain>
    </source>
</reference>
<protein>
    <submittedName>
        <fullName evidence="3">Uncharacterized protein</fullName>
    </submittedName>
</protein>
<dbReference type="InterPro" id="IPR019734">
    <property type="entry name" value="TPR_rpt"/>
</dbReference>
<keyword evidence="2" id="KW-0732">Signal</keyword>
<reference evidence="3 4" key="1">
    <citation type="submission" date="2014-04" db="EMBL/GenBank/DDBJ databases">
        <authorList>
            <consortium name="DOE Joint Genome Institute"/>
            <person name="Kuo A."/>
            <person name="Girlanda M."/>
            <person name="Perotto S."/>
            <person name="Kohler A."/>
            <person name="Nagy L.G."/>
            <person name="Floudas D."/>
            <person name="Copeland A."/>
            <person name="Barry K.W."/>
            <person name="Cichocki N."/>
            <person name="Veneault-Fourrey C."/>
            <person name="LaButti K."/>
            <person name="Lindquist E.A."/>
            <person name="Lipzen A."/>
            <person name="Lundell T."/>
            <person name="Morin E."/>
            <person name="Murat C."/>
            <person name="Sun H."/>
            <person name="Tunlid A."/>
            <person name="Henrissat B."/>
            <person name="Grigoriev I.V."/>
            <person name="Hibbett D.S."/>
            <person name="Martin F."/>
            <person name="Nordberg H.P."/>
            <person name="Cantor M.N."/>
            <person name="Hua S.X."/>
        </authorList>
    </citation>
    <scope>NUCLEOTIDE SEQUENCE [LARGE SCALE GENOMIC DNA]</scope>
    <source>
        <strain evidence="3 4">MUT 4182</strain>
    </source>
</reference>
<gene>
    <name evidence="3" type="ORF">M407DRAFT_25467</name>
</gene>
<dbReference type="STRING" id="1051891.A0A0C3QHC9"/>
<dbReference type="Proteomes" id="UP000054248">
    <property type="component" value="Unassembled WGS sequence"/>
</dbReference>
<evidence type="ECO:0000256" key="1">
    <source>
        <dbReference type="PROSITE-ProRule" id="PRU00339"/>
    </source>
</evidence>
<organism evidence="3 4">
    <name type="scientific">Tulasnella calospora MUT 4182</name>
    <dbReference type="NCBI Taxonomy" id="1051891"/>
    <lineage>
        <taxon>Eukaryota</taxon>
        <taxon>Fungi</taxon>
        <taxon>Dikarya</taxon>
        <taxon>Basidiomycota</taxon>
        <taxon>Agaricomycotina</taxon>
        <taxon>Agaricomycetes</taxon>
        <taxon>Cantharellales</taxon>
        <taxon>Tulasnellaceae</taxon>
        <taxon>Tulasnella</taxon>
    </lineage>
</organism>
<dbReference type="GO" id="GO:0051087">
    <property type="term" value="F:protein-folding chaperone binding"/>
    <property type="evidence" value="ECO:0007669"/>
    <property type="project" value="TreeGrafter"/>
</dbReference>
<dbReference type="PANTHER" id="PTHR44140">
    <property type="entry name" value="LD25575P"/>
    <property type="match status" value="1"/>
</dbReference>
<proteinExistence type="predicted"/>
<dbReference type="GO" id="GO:0005783">
    <property type="term" value="C:endoplasmic reticulum"/>
    <property type="evidence" value="ECO:0007669"/>
    <property type="project" value="TreeGrafter"/>
</dbReference>
<dbReference type="GO" id="GO:0051787">
    <property type="term" value="F:misfolded protein binding"/>
    <property type="evidence" value="ECO:0007669"/>
    <property type="project" value="TreeGrafter"/>
</dbReference>
<evidence type="ECO:0000256" key="2">
    <source>
        <dbReference type="SAM" id="SignalP"/>
    </source>
</evidence>
<dbReference type="AlphaFoldDB" id="A0A0C3QHC9"/>
<name>A0A0C3QHC9_9AGAM</name>
<keyword evidence="1" id="KW-0802">TPR repeat</keyword>
<feature type="signal peptide" evidence="2">
    <location>
        <begin position="1"/>
        <end position="20"/>
    </location>
</feature>
<feature type="repeat" description="TPR" evidence="1">
    <location>
        <begin position="35"/>
        <end position="68"/>
    </location>
</feature>
<accession>A0A0C3QHC9</accession>
<dbReference type="Gene3D" id="1.25.40.10">
    <property type="entry name" value="Tetratricopeptide repeat domain"/>
    <property type="match status" value="1"/>
</dbReference>
<keyword evidence="4" id="KW-1185">Reference proteome</keyword>
<dbReference type="OrthoDB" id="1726119at2759"/>
<dbReference type="HOGENOM" id="CLU_116382_0_0_1"/>
<dbReference type="Pfam" id="PF13432">
    <property type="entry name" value="TPR_16"/>
    <property type="match status" value="1"/>
</dbReference>
<dbReference type="InterPro" id="IPR011990">
    <property type="entry name" value="TPR-like_helical_dom_sf"/>
</dbReference>
<feature type="chain" id="PRO_5002168849" evidence="2">
    <location>
        <begin position="21"/>
        <end position="150"/>
    </location>
</feature>
<dbReference type="SUPFAM" id="SSF48452">
    <property type="entry name" value="TPR-like"/>
    <property type="match status" value="1"/>
</dbReference>
<sequence length="150" mass="16802">MRLQLFSLVAPLILFSPVYAEQQEQAVAGNEPPNVRPLISRGNVLLSAGHFHDAAKSYSEAIELSPADYSLYFKRATAYFSLSRHSAALDDIDHVLKATDGSFHQAFLMKARIYAKEGEWFKAKQVLKRYTAKAGKDDKDAGELVTLRHF</sequence>
<dbReference type="EMBL" id="KN823047">
    <property type="protein sequence ID" value="KIO25139.1"/>
    <property type="molecule type" value="Genomic_DNA"/>
</dbReference>
<dbReference type="PANTHER" id="PTHR44140:SF2">
    <property type="entry name" value="LD25575P"/>
    <property type="match status" value="1"/>
</dbReference>